<proteinExistence type="inferred from homology"/>
<feature type="binding site" evidence="4">
    <location>
        <begin position="243"/>
        <end position="246"/>
    </location>
    <ligand>
        <name>substrate</name>
    </ligand>
</feature>
<dbReference type="InterPro" id="IPR023631">
    <property type="entry name" value="Amidase_dom"/>
</dbReference>
<accession>A0A167KDV7</accession>
<evidence type="ECO:0000256" key="3">
    <source>
        <dbReference type="PIRSR" id="PIRSR001221-1"/>
    </source>
</evidence>
<feature type="binding site" evidence="4">
    <location>
        <position position="197"/>
    </location>
    <ligand>
        <name>substrate</name>
    </ligand>
</feature>
<feature type="active site" description="Acyl-ester intermediate" evidence="3">
    <location>
        <position position="246"/>
    </location>
</feature>
<dbReference type="PANTHER" id="PTHR46072:SF4">
    <property type="entry name" value="AMIDASE C550.07-RELATED"/>
    <property type="match status" value="1"/>
</dbReference>
<feature type="active site" description="Charge relay system" evidence="3">
    <location>
        <position position="149"/>
    </location>
</feature>
<dbReference type="OrthoDB" id="6428749at2759"/>
<reference evidence="6 7" key="1">
    <citation type="journal article" date="2016" name="Genome Biol. Evol.">
        <title>Divergent and convergent evolution of fungal pathogenicity.</title>
        <authorList>
            <person name="Shang Y."/>
            <person name="Xiao G."/>
            <person name="Zheng P."/>
            <person name="Cen K."/>
            <person name="Zhan S."/>
            <person name="Wang C."/>
        </authorList>
    </citation>
    <scope>NUCLEOTIDE SEQUENCE [LARGE SCALE GENOMIC DNA]</scope>
    <source>
        <strain evidence="6 7">RCEF 4871</strain>
    </source>
</reference>
<feature type="active site" description="Charge relay system" evidence="3">
    <location>
        <position position="222"/>
    </location>
</feature>
<dbReference type="PIRSF" id="PIRSF001221">
    <property type="entry name" value="Amidase_fungi"/>
    <property type="match status" value="1"/>
</dbReference>
<feature type="domain" description="Amidase" evidence="5">
    <location>
        <begin position="285"/>
        <end position="509"/>
    </location>
</feature>
<evidence type="ECO:0000313" key="7">
    <source>
        <dbReference type="Proteomes" id="UP000243498"/>
    </source>
</evidence>
<evidence type="ECO:0000256" key="4">
    <source>
        <dbReference type="PIRSR" id="PIRSR001221-2"/>
    </source>
</evidence>
<keyword evidence="2" id="KW-0378">Hydrolase</keyword>
<evidence type="ECO:0000256" key="2">
    <source>
        <dbReference type="ARBA" id="ARBA00022801"/>
    </source>
</evidence>
<sequence length="523" mass="57556">MASTIIPVVQPVPRPVGTADYEAARLNVLQNFAVAVPKELLLPNHVIQNPPRNVTSLPRQCGLLSEAELDITENYDATALVRAIASKALSSVSVVTAFAKRAMIAHQLTCCLTEWFMDEAIARAKELDDHLASTGQTVGPLHGVPISIKAHIPIAGHWGDLGYLDTLTKDTKDSQMVAILRSAGAVFYCKTNQPQSLMHLESTSFYGRTLNPHNIKLSAGGSTGGEAALIALRGSVLGVGTDIGGSVRGPSAFCGIYGFKATSYSLPMKGAKPWIEDPRVIPIPWTGTRSILAASSPQRLRIGLMMHDNVIIPQPPVTRALKWAKSRLEDAGFEVKPYKPYNAAQIIENIRKAYWPASTKYTDAHFTLAGEPKHPLTEWIQREAAPEELSVGDVLQQRLLRDDVRSEFSLDWEKQGVDVILCPAFVGSASSHDTAWYWNYTAMWNYLDCPGVVIPVPIKSLKRGEEEYESRDALGKECEQVRRLWEEGDFEDAPINLQLVGRRYHDNELFGVLAALKDTLQLP</sequence>
<comment type="caution">
    <text evidence="6">The sequence shown here is derived from an EMBL/GenBank/DDBJ whole genome shotgun (WGS) entry which is preliminary data.</text>
</comment>
<keyword evidence="7" id="KW-1185">Reference proteome</keyword>
<feature type="domain" description="Amidase" evidence="5">
    <location>
        <begin position="94"/>
        <end position="272"/>
    </location>
</feature>
<dbReference type="InterPro" id="IPR036928">
    <property type="entry name" value="AS_sf"/>
</dbReference>
<gene>
    <name evidence="6" type="ORF">NOR_00185</name>
</gene>
<feature type="binding site" evidence="4">
    <location>
        <position position="222"/>
    </location>
    <ligand>
        <name>substrate</name>
    </ligand>
</feature>
<organism evidence="6 7">
    <name type="scientific">Metarhizium rileyi (strain RCEF 4871)</name>
    <name type="common">Nomuraea rileyi</name>
    <dbReference type="NCBI Taxonomy" id="1649241"/>
    <lineage>
        <taxon>Eukaryota</taxon>
        <taxon>Fungi</taxon>
        <taxon>Dikarya</taxon>
        <taxon>Ascomycota</taxon>
        <taxon>Pezizomycotina</taxon>
        <taxon>Sordariomycetes</taxon>
        <taxon>Hypocreomycetidae</taxon>
        <taxon>Hypocreales</taxon>
        <taxon>Clavicipitaceae</taxon>
        <taxon>Metarhizium</taxon>
    </lineage>
</organism>
<name>A0A167KDV7_METRR</name>
<dbReference type="Pfam" id="PF01425">
    <property type="entry name" value="Amidase"/>
    <property type="match status" value="2"/>
</dbReference>
<evidence type="ECO:0000259" key="5">
    <source>
        <dbReference type="Pfam" id="PF01425"/>
    </source>
</evidence>
<dbReference type="SUPFAM" id="SSF75304">
    <property type="entry name" value="Amidase signature (AS) enzymes"/>
    <property type="match status" value="1"/>
</dbReference>
<comment type="similarity">
    <text evidence="1">Belongs to the amidase family.</text>
</comment>
<dbReference type="GO" id="GO:0016787">
    <property type="term" value="F:hydrolase activity"/>
    <property type="evidence" value="ECO:0007669"/>
    <property type="project" value="UniProtKB-KW"/>
</dbReference>
<dbReference type="Proteomes" id="UP000243498">
    <property type="component" value="Unassembled WGS sequence"/>
</dbReference>
<dbReference type="EMBL" id="AZHC01000001">
    <property type="protein sequence ID" value="OAA51592.1"/>
    <property type="molecule type" value="Genomic_DNA"/>
</dbReference>
<dbReference type="Gene3D" id="3.90.1300.10">
    <property type="entry name" value="Amidase signature (AS) domain"/>
    <property type="match status" value="2"/>
</dbReference>
<evidence type="ECO:0000256" key="1">
    <source>
        <dbReference type="ARBA" id="ARBA00009199"/>
    </source>
</evidence>
<dbReference type="AlphaFoldDB" id="A0A167KDV7"/>
<evidence type="ECO:0000313" key="6">
    <source>
        <dbReference type="EMBL" id="OAA51592.1"/>
    </source>
</evidence>
<dbReference type="STRING" id="1081105.A0A167KDV7"/>
<protein>
    <submittedName>
        <fullName evidence="6">Acetamidase</fullName>
    </submittedName>
</protein>
<dbReference type="PANTHER" id="PTHR46072">
    <property type="entry name" value="AMIDASE-RELATED-RELATED"/>
    <property type="match status" value="1"/>
</dbReference>
<dbReference type="OMA" id="RRAYWPD"/>